<feature type="chain" id="PRO_5046072326" evidence="2">
    <location>
        <begin position="38"/>
        <end position="131"/>
    </location>
</feature>
<evidence type="ECO:0000256" key="2">
    <source>
        <dbReference type="SAM" id="SignalP"/>
    </source>
</evidence>
<comment type="caution">
    <text evidence="3">The sequence shown here is derived from an EMBL/GenBank/DDBJ whole genome shotgun (WGS) entry which is preliminary data.</text>
</comment>
<feature type="signal peptide" evidence="2">
    <location>
        <begin position="1"/>
        <end position="37"/>
    </location>
</feature>
<name>A0ABS6Z3A0_9ACTN</name>
<accession>A0ABS6Z3A0</accession>
<dbReference type="EMBL" id="WTFF01000049">
    <property type="protein sequence ID" value="MBW5482231.1"/>
    <property type="molecule type" value="Genomic_DNA"/>
</dbReference>
<keyword evidence="2" id="KW-0732">Signal</keyword>
<proteinExistence type="predicted"/>
<organism evidence="3 4">
    <name type="scientific">Streptomyces bambusae</name>
    <dbReference type="NCBI Taxonomy" id="1550616"/>
    <lineage>
        <taxon>Bacteria</taxon>
        <taxon>Bacillati</taxon>
        <taxon>Actinomycetota</taxon>
        <taxon>Actinomycetes</taxon>
        <taxon>Kitasatosporales</taxon>
        <taxon>Streptomycetaceae</taxon>
        <taxon>Streptomyces</taxon>
    </lineage>
</organism>
<sequence length="131" mass="12905">MRGTRRLCATPGRALVTFCAALLCVFGAGPAAAMALAEPPPAAATPAQPAEPAEPVPPSAPAEGQPDPADPELRAPVRPPGRGTPVRQLPGAGVRVLLPPAAVAAPPGEDAYGAPGGGGSLRAVRSVVLRC</sequence>
<feature type="compositionally biased region" description="Low complexity" evidence="1">
    <location>
        <begin position="74"/>
        <end position="87"/>
    </location>
</feature>
<protein>
    <submittedName>
        <fullName evidence="3">Uncharacterized protein</fullName>
    </submittedName>
</protein>
<feature type="region of interest" description="Disordered" evidence="1">
    <location>
        <begin position="38"/>
        <end position="92"/>
    </location>
</feature>
<gene>
    <name evidence="3" type="ORF">GPJ59_10130</name>
</gene>
<evidence type="ECO:0000313" key="3">
    <source>
        <dbReference type="EMBL" id="MBW5482231.1"/>
    </source>
</evidence>
<dbReference type="RefSeq" id="WP_219666151.1">
    <property type="nucleotide sequence ID" value="NZ_WTFF01000049.1"/>
</dbReference>
<evidence type="ECO:0000313" key="4">
    <source>
        <dbReference type="Proteomes" id="UP000812013"/>
    </source>
</evidence>
<evidence type="ECO:0000256" key="1">
    <source>
        <dbReference type="SAM" id="MobiDB-lite"/>
    </source>
</evidence>
<keyword evidence="4" id="KW-1185">Reference proteome</keyword>
<reference evidence="3 4" key="1">
    <citation type="submission" date="2019-12" db="EMBL/GenBank/DDBJ databases">
        <title>Genome sequence of Streptomyces bambusae.</title>
        <authorList>
            <person name="Bansal K."/>
            <person name="Choksket S."/>
            <person name="Korpole S."/>
            <person name="Patil P.B."/>
        </authorList>
    </citation>
    <scope>NUCLEOTIDE SEQUENCE [LARGE SCALE GENOMIC DNA]</scope>
    <source>
        <strain evidence="3 4">SK60</strain>
    </source>
</reference>
<dbReference type="Proteomes" id="UP000812013">
    <property type="component" value="Unassembled WGS sequence"/>
</dbReference>